<dbReference type="CDD" id="cd23161">
    <property type="entry name" value="Prefoldin_6"/>
    <property type="match status" value="1"/>
</dbReference>
<gene>
    <name evidence="3" type="ORF">BQ4739_LOCUS706</name>
</gene>
<dbReference type="EMBL" id="FNXT01000045">
    <property type="protein sequence ID" value="SZX60125.1"/>
    <property type="molecule type" value="Genomic_DNA"/>
</dbReference>
<dbReference type="FunFam" id="1.10.287.370:FF:000003">
    <property type="entry name" value="Prefoldin subunit 6"/>
    <property type="match status" value="1"/>
</dbReference>
<dbReference type="GO" id="GO:0051131">
    <property type="term" value="P:chaperone-mediated protein complex assembly"/>
    <property type="evidence" value="ECO:0007669"/>
    <property type="project" value="TreeGrafter"/>
</dbReference>
<dbReference type="InterPro" id="IPR009053">
    <property type="entry name" value="Prefoldin"/>
</dbReference>
<proteinExistence type="inferred from homology"/>
<dbReference type="Gene3D" id="1.10.287.370">
    <property type="match status" value="1"/>
</dbReference>
<dbReference type="SUPFAM" id="SSF46579">
    <property type="entry name" value="Prefoldin"/>
    <property type="match status" value="1"/>
</dbReference>
<evidence type="ECO:0000313" key="4">
    <source>
        <dbReference type="Proteomes" id="UP000256970"/>
    </source>
</evidence>
<protein>
    <recommendedName>
        <fullName evidence="5">Prefoldin subunit 6</fullName>
    </recommendedName>
</protein>
<dbReference type="GO" id="GO:0051082">
    <property type="term" value="F:unfolded protein binding"/>
    <property type="evidence" value="ECO:0007669"/>
    <property type="project" value="InterPro"/>
</dbReference>
<evidence type="ECO:0000256" key="1">
    <source>
        <dbReference type="ARBA" id="ARBA00008045"/>
    </source>
</evidence>
<dbReference type="PANTHER" id="PTHR21431:SF0">
    <property type="entry name" value="PREFOLDIN SUBUNIT 6"/>
    <property type="match status" value="1"/>
</dbReference>
<evidence type="ECO:0000256" key="2">
    <source>
        <dbReference type="ARBA" id="ARBA00023186"/>
    </source>
</evidence>
<dbReference type="AlphaFoldDB" id="A0A383V3H1"/>
<comment type="similarity">
    <text evidence="1">Belongs to the prefoldin subunit beta family.</text>
</comment>
<accession>A0A383V3H1</accession>
<name>A0A383V3H1_TETOB</name>
<dbReference type="GO" id="GO:0006457">
    <property type="term" value="P:protein folding"/>
    <property type="evidence" value="ECO:0007669"/>
    <property type="project" value="InterPro"/>
</dbReference>
<dbReference type="InterPro" id="IPR002777">
    <property type="entry name" value="PFD_beta-like"/>
</dbReference>
<dbReference type="Proteomes" id="UP000256970">
    <property type="component" value="Unassembled WGS sequence"/>
</dbReference>
<dbReference type="GO" id="GO:0016272">
    <property type="term" value="C:prefoldin complex"/>
    <property type="evidence" value="ECO:0007669"/>
    <property type="project" value="InterPro"/>
</dbReference>
<keyword evidence="2" id="KW-0143">Chaperone</keyword>
<dbReference type="GO" id="GO:0009409">
    <property type="term" value="P:response to cold"/>
    <property type="evidence" value="ECO:0007669"/>
    <property type="project" value="UniProtKB-ARBA"/>
</dbReference>
<reference evidence="3 4" key="1">
    <citation type="submission" date="2016-10" db="EMBL/GenBank/DDBJ databases">
        <authorList>
            <person name="Cai Z."/>
        </authorList>
    </citation>
    <scope>NUCLEOTIDE SEQUENCE [LARGE SCALE GENOMIC DNA]</scope>
</reference>
<evidence type="ECO:0008006" key="5">
    <source>
        <dbReference type="Google" id="ProtNLM"/>
    </source>
</evidence>
<dbReference type="Pfam" id="PF01920">
    <property type="entry name" value="Prefoldin_2"/>
    <property type="match status" value="1"/>
</dbReference>
<dbReference type="GO" id="GO:0051087">
    <property type="term" value="F:protein-folding chaperone binding"/>
    <property type="evidence" value="ECO:0007669"/>
    <property type="project" value="TreeGrafter"/>
</dbReference>
<dbReference type="GO" id="GO:0005737">
    <property type="term" value="C:cytoplasm"/>
    <property type="evidence" value="ECO:0007669"/>
    <property type="project" value="TreeGrafter"/>
</dbReference>
<dbReference type="PANTHER" id="PTHR21431">
    <property type="entry name" value="PREFOLDIN SUBUNIT 6"/>
    <property type="match status" value="1"/>
</dbReference>
<keyword evidence="4" id="KW-1185">Reference proteome</keyword>
<sequence>MADPQLAEAVQTFKALQQELQANAQTRQQLISQINETEMVKEELERLDEDSTVYKQIGPAMIKQDLVEAQTNVSKRLEFIQGEMRRVCDKHVALEAKAKEQQALVMKLQAKQQQQQGTAQPAA</sequence>
<organism evidence="3 4">
    <name type="scientific">Tetradesmus obliquus</name>
    <name type="common">Green alga</name>
    <name type="synonym">Acutodesmus obliquus</name>
    <dbReference type="NCBI Taxonomy" id="3088"/>
    <lineage>
        <taxon>Eukaryota</taxon>
        <taxon>Viridiplantae</taxon>
        <taxon>Chlorophyta</taxon>
        <taxon>core chlorophytes</taxon>
        <taxon>Chlorophyceae</taxon>
        <taxon>CS clade</taxon>
        <taxon>Sphaeropleales</taxon>
        <taxon>Scenedesmaceae</taxon>
        <taxon>Tetradesmus</taxon>
    </lineage>
</organism>
<evidence type="ECO:0000313" key="3">
    <source>
        <dbReference type="EMBL" id="SZX60125.1"/>
    </source>
</evidence>
<dbReference type="STRING" id="3088.A0A383V3H1"/>